<reference evidence="3" key="1">
    <citation type="submission" date="2018-05" db="EMBL/GenBank/DDBJ databases">
        <authorList>
            <person name="Lanie J.A."/>
            <person name="Ng W.-L."/>
            <person name="Kazmierczak K.M."/>
            <person name="Andrzejewski T.M."/>
            <person name="Davidsen T.M."/>
            <person name="Wayne K.J."/>
            <person name="Tettelin H."/>
            <person name="Glass J.I."/>
            <person name="Rusch D."/>
            <person name="Podicherti R."/>
            <person name="Tsui H.-C.T."/>
            <person name="Winkler M.E."/>
        </authorList>
    </citation>
    <scope>NUCLEOTIDE SEQUENCE</scope>
</reference>
<dbReference type="GO" id="GO:0019631">
    <property type="term" value="P:quinate catabolic process"/>
    <property type="evidence" value="ECO:0007669"/>
    <property type="project" value="TreeGrafter"/>
</dbReference>
<dbReference type="GO" id="GO:0003855">
    <property type="term" value="F:3-dehydroquinate dehydratase activity"/>
    <property type="evidence" value="ECO:0007669"/>
    <property type="project" value="UniProtKB-EC"/>
</dbReference>
<dbReference type="NCBIfam" id="TIGR01088">
    <property type="entry name" value="aroQ"/>
    <property type="match status" value="1"/>
</dbReference>
<dbReference type="PIRSF" id="PIRSF001399">
    <property type="entry name" value="DHquinase_II"/>
    <property type="match status" value="1"/>
</dbReference>
<accession>A0A381ZPE9</accession>
<dbReference type="AlphaFoldDB" id="A0A381ZPE9"/>
<dbReference type="PROSITE" id="PS01029">
    <property type="entry name" value="DEHYDROQUINASE_II"/>
    <property type="match status" value="1"/>
</dbReference>
<evidence type="ECO:0000256" key="2">
    <source>
        <dbReference type="ARBA" id="ARBA00023239"/>
    </source>
</evidence>
<dbReference type="InterPro" id="IPR001874">
    <property type="entry name" value="DHquinase_II"/>
</dbReference>
<dbReference type="PANTHER" id="PTHR21272">
    <property type="entry name" value="CATABOLIC 3-DEHYDROQUINASE"/>
    <property type="match status" value="1"/>
</dbReference>
<evidence type="ECO:0000313" key="3">
    <source>
        <dbReference type="EMBL" id="SVA90994.1"/>
    </source>
</evidence>
<dbReference type="EC" id="4.2.1.10" evidence="1"/>
<dbReference type="CDD" id="cd00466">
    <property type="entry name" value="DHQase_II"/>
    <property type="match status" value="1"/>
</dbReference>
<protein>
    <recommendedName>
        <fullName evidence="1">3-dehydroquinate dehydratase</fullName>
        <ecNumber evidence="1">4.2.1.10</ecNumber>
    </recommendedName>
</protein>
<proteinExistence type="inferred from homology"/>
<dbReference type="NCBIfam" id="NF003807">
    <property type="entry name" value="PRK05395.1-4"/>
    <property type="match status" value="1"/>
</dbReference>
<evidence type="ECO:0000256" key="1">
    <source>
        <dbReference type="ARBA" id="ARBA00012060"/>
    </source>
</evidence>
<dbReference type="NCBIfam" id="NF003805">
    <property type="entry name" value="PRK05395.1-2"/>
    <property type="match status" value="1"/>
</dbReference>
<dbReference type="InterPro" id="IPR036441">
    <property type="entry name" value="DHquinase_II_sf"/>
</dbReference>
<dbReference type="InterPro" id="IPR018509">
    <property type="entry name" value="DHquinase_II_CS"/>
</dbReference>
<organism evidence="3">
    <name type="scientific">marine metagenome</name>
    <dbReference type="NCBI Taxonomy" id="408172"/>
    <lineage>
        <taxon>unclassified sequences</taxon>
        <taxon>metagenomes</taxon>
        <taxon>ecological metagenomes</taxon>
    </lineage>
</organism>
<sequence length="148" mass="16207">MKILLVNGPNLNNLGERDVNYYGSSTLTSILENLIGIASSLDVEIKHFQSNQEGNIVDFLQSERDGSDGLIINGGALTHYGLSLRDAVLDAGIPFVEVHISNIHSREGYRRHSVVEDIAVGQIAGLGVKGYEYALQLIVHHLRSQDKI</sequence>
<dbReference type="SUPFAM" id="SSF52304">
    <property type="entry name" value="Type II 3-dehydroquinate dehydratase"/>
    <property type="match status" value="1"/>
</dbReference>
<keyword evidence="2" id="KW-0456">Lyase</keyword>
<name>A0A381ZPE9_9ZZZZ</name>
<dbReference type="Pfam" id="PF01220">
    <property type="entry name" value="DHquinase_II"/>
    <property type="match status" value="1"/>
</dbReference>
<dbReference type="Gene3D" id="3.40.50.9100">
    <property type="entry name" value="Dehydroquinase, class II"/>
    <property type="match status" value="1"/>
</dbReference>
<gene>
    <name evidence="3" type="ORF">METZ01_LOCUS143848</name>
</gene>
<dbReference type="HAMAP" id="MF_00169">
    <property type="entry name" value="AroQ"/>
    <property type="match status" value="1"/>
</dbReference>
<dbReference type="EMBL" id="UINC01022088">
    <property type="protein sequence ID" value="SVA90994.1"/>
    <property type="molecule type" value="Genomic_DNA"/>
</dbReference>
<dbReference type="PANTHER" id="PTHR21272:SF3">
    <property type="entry name" value="CATABOLIC 3-DEHYDROQUINASE"/>
    <property type="match status" value="1"/>
</dbReference>